<protein>
    <submittedName>
        <fullName evidence="1">Uncharacterized protein</fullName>
    </submittedName>
</protein>
<name>A0A6A4T209_SCOMX</name>
<reference evidence="1 2" key="1">
    <citation type="submission" date="2019-06" db="EMBL/GenBank/DDBJ databases">
        <title>Draft genomes of female and male turbot (Scophthalmus maximus).</title>
        <authorList>
            <person name="Xu H."/>
            <person name="Xu X.-W."/>
            <person name="Shao C."/>
            <person name="Chen S."/>
        </authorList>
    </citation>
    <scope>NUCLEOTIDE SEQUENCE [LARGE SCALE GENOMIC DNA]</scope>
    <source>
        <strain evidence="1">Ysfricsl-2016a</strain>
        <tissue evidence="1">Blood</tissue>
    </source>
</reference>
<dbReference type="EMBL" id="VEVO01000009">
    <property type="protein sequence ID" value="KAF0037254.1"/>
    <property type="molecule type" value="Genomic_DNA"/>
</dbReference>
<dbReference type="Proteomes" id="UP000438429">
    <property type="component" value="Unassembled WGS sequence"/>
</dbReference>
<organism evidence="1 2">
    <name type="scientific">Scophthalmus maximus</name>
    <name type="common">Turbot</name>
    <name type="synonym">Psetta maxima</name>
    <dbReference type="NCBI Taxonomy" id="52904"/>
    <lineage>
        <taxon>Eukaryota</taxon>
        <taxon>Metazoa</taxon>
        <taxon>Chordata</taxon>
        <taxon>Craniata</taxon>
        <taxon>Vertebrata</taxon>
        <taxon>Euteleostomi</taxon>
        <taxon>Actinopterygii</taxon>
        <taxon>Neopterygii</taxon>
        <taxon>Teleostei</taxon>
        <taxon>Neoteleostei</taxon>
        <taxon>Acanthomorphata</taxon>
        <taxon>Carangaria</taxon>
        <taxon>Pleuronectiformes</taxon>
        <taxon>Pleuronectoidei</taxon>
        <taxon>Scophthalmidae</taxon>
        <taxon>Scophthalmus</taxon>
    </lineage>
</organism>
<dbReference type="AlphaFoldDB" id="A0A6A4T209"/>
<evidence type="ECO:0000313" key="2">
    <source>
        <dbReference type="Proteomes" id="UP000438429"/>
    </source>
</evidence>
<sequence length="135" mass="15273">MHNLAPVLTRPSHLIIFIQSPVTVVIPAPPPLCPSVPTPVLPTEERPRSAMVYEWRGREYEGKKHEARSTKHEALRAAPNDVMLFHFRLVDHAESLFPRIITVASQNRQFLLAALMPHFTLYLLCANLNVEIGYG</sequence>
<gene>
    <name evidence="1" type="ORF">F2P81_010128</name>
</gene>
<evidence type="ECO:0000313" key="1">
    <source>
        <dbReference type="EMBL" id="KAF0037254.1"/>
    </source>
</evidence>
<accession>A0A6A4T209</accession>
<comment type="caution">
    <text evidence="1">The sequence shown here is derived from an EMBL/GenBank/DDBJ whole genome shotgun (WGS) entry which is preliminary data.</text>
</comment>
<proteinExistence type="predicted"/>